<comment type="caution">
    <text evidence="1">The sequence shown here is derived from an EMBL/GenBank/DDBJ whole genome shotgun (WGS) entry which is preliminary data.</text>
</comment>
<proteinExistence type="predicted"/>
<dbReference type="EMBL" id="JAYKXN010000003">
    <property type="protein sequence ID" value="KAK7301487.1"/>
    <property type="molecule type" value="Genomic_DNA"/>
</dbReference>
<sequence>MCWLVDGDIIQHSTINFHFVDNESGYASKRPCIFCRFRSLTYVTHLVQDNDYINFDGRAQKLLLGICVKTFHSSL</sequence>
<evidence type="ECO:0000313" key="2">
    <source>
        <dbReference type="Proteomes" id="UP001359559"/>
    </source>
</evidence>
<organism evidence="1 2">
    <name type="scientific">Clitoria ternatea</name>
    <name type="common">Butterfly pea</name>
    <dbReference type="NCBI Taxonomy" id="43366"/>
    <lineage>
        <taxon>Eukaryota</taxon>
        <taxon>Viridiplantae</taxon>
        <taxon>Streptophyta</taxon>
        <taxon>Embryophyta</taxon>
        <taxon>Tracheophyta</taxon>
        <taxon>Spermatophyta</taxon>
        <taxon>Magnoliopsida</taxon>
        <taxon>eudicotyledons</taxon>
        <taxon>Gunneridae</taxon>
        <taxon>Pentapetalae</taxon>
        <taxon>rosids</taxon>
        <taxon>fabids</taxon>
        <taxon>Fabales</taxon>
        <taxon>Fabaceae</taxon>
        <taxon>Papilionoideae</taxon>
        <taxon>50 kb inversion clade</taxon>
        <taxon>NPAAA clade</taxon>
        <taxon>indigoferoid/millettioid clade</taxon>
        <taxon>Phaseoleae</taxon>
        <taxon>Clitoria</taxon>
    </lineage>
</organism>
<gene>
    <name evidence="1" type="ORF">RJT34_12352</name>
</gene>
<dbReference type="AlphaFoldDB" id="A0AAN9PLA8"/>
<evidence type="ECO:0000313" key="1">
    <source>
        <dbReference type="EMBL" id="KAK7301487.1"/>
    </source>
</evidence>
<accession>A0AAN9PLA8</accession>
<reference evidence="1 2" key="1">
    <citation type="submission" date="2024-01" db="EMBL/GenBank/DDBJ databases">
        <title>The genomes of 5 underutilized Papilionoideae crops provide insights into root nodulation and disease resistance.</title>
        <authorList>
            <person name="Yuan L."/>
        </authorList>
    </citation>
    <scope>NUCLEOTIDE SEQUENCE [LARGE SCALE GENOMIC DNA]</scope>
    <source>
        <strain evidence="1">LY-2023</strain>
        <tissue evidence="1">Leaf</tissue>
    </source>
</reference>
<dbReference type="Proteomes" id="UP001359559">
    <property type="component" value="Unassembled WGS sequence"/>
</dbReference>
<protein>
    <submittedName>
        <fullName evidence="1">Uncharacterized protein</fullName>
    </submittedName>
</protein>
<name>A0AAN9PLA8_CLITE</name>
<keyword evidence="2" id="KW-1185">Reference proteome</keyword>